<dbReference type="Proteomes" id="UP000325211">
    <property type="component" value="Chromosome"/>
</dbReference>
<feature type="chain" id="PRO_5024832018" evidence="1">
    <location>
        <begin position="31"/>
        <end position="363"/>
    </location>
</feature>
<dbReference type="Pfam" id="PF02333">
    <property type="entry name" value="Phytase"/>
    <property type="match status" value="1"/>
</dbReference>
<name>A0A5P2D8G8_STRVZ</name>
<keyword evidence="1" id="KW-0732">Signal</keyword>
<organism evidence="3 4">
    <name type="scientific">Streptomyces venezuelae</name>
    <dbReference type="NCBI Taxonomy" id="54571"/>
    <lineage>
        <taxon>Bacteria</taxon>
        <taxon>Bacillati</taxon>
        <taxon>Actinomycetota</taxon>
        <taxon>Actinomycetes</taxon>
        <taxon>Kitasatosporales</taxon>
        <taxon>Streptomycetaceae</taxon>
        <taxon>Streptomyces</taxon>
    </lineage>
</organism>
<dbReference type="OrthoDB" id="8696437at2"/>
<evidence type="ECO:0000256" key="1">
    <source>
        <dbReference type="SAM" id="SignalP"/>
    </source>
</evidence>
<accession>A0A5P2D8G8</accession>
<dbReference type="InterPro" id="IPR011042">
    <property type="entry name" value="6-blade_b-propeller_TolB-like"/>
</dbReference>
<evidence type="ECO:0000259" key="2">
    <source>
        <dbReference type="PROSITE" id="PS51662"/>
    </source>
</evidence>
<evidence type="ECO:0000313" key="4">
    <source>
        <dbReference type="Proteomes" id="UP000325211"/>
    </source>
</evidence>
<feature type="domain" description="BPP" evidence="2">
    <location>
        <begin position="45"/>
        <end position="361"/>
    </location>
</feature>
<dbReference type="RefSeq" id="WP_150211109.1">
    <property type="nucleotide sequence ID" value="NZ_CP029190.1"/>
</dbReference>
<dbReference type="InterPro" id="IPR003431">
    <property type="entry name" value="B-propeller_Phytase"/>
</dbReference>
<protein>
    <submittedName>
        <fullName evidence="3">Phytase</fullName>
    </submittedName>
</protein>
<dbReference type="Gene3D" id="2.120.10.30">
    <property type="entry name" value="TolB, C-terminal domain"/>
    <property type="match status" value="1"/>
</dbReference>
<dbReference type="GO" id="GO:0016158">
    <property type="term" value="F:inositol hexakisphosphate 3-phosphatase activity"/>
    <property type="evidence" value="ECO:0007669"/>
    <property type="project" value="InterPro"/>
</dbReference>
<dbReference type="AlphaFoldDB" id="A0A5P2D8G8"/>
<sequence>MTLTVSVRAAALPAAVLAALAVPAAAPAHAASAPTSVSASASAAPSVSASASVSVTATVETAPVSHSGDAADDPAIWVHPTDPAKSVVVGTDKKGALEVYDLSGARIQRISGDHGNNVDLRGNIVVSADDEAAGGNGAMHVYRIDPATRQLKRLKDIPTEVTAHGICLYTSPVSGKLYAFPNSTSGRVEQWELAVSGDSVTATSVRLWDTGSAVEGCYADETSGRLYLGEEDAGVWVYGAEPGAGTGRTRLDSTGSGGHLTADTEGITAAGNRIYVSSQGSDDFTVYDRASGAYLGRFSVANGTAADDCEDTDGIDATAAGLGPAFPNGVFVCQDGSNGAPGTSGNQNFKLVPLQRITARFGG</sequence>
<dbReference type="EMBL" id="CP029190">
    <property type="protein sequence ID" value="QES51366.1"/>
    <property type="molecule type" value="Genomic_DNA"/>
</dbReference>
<gene>
    <name evidence="3" type="ORF">DEJ50_29510</name>
</gene>
<evidence type="ECO:0000313" key="3">
    <source>
        <dbReference type="EMBL" id="QES51366.1"/>
    </source>
</evidence>
<proteinExistence type="predicted"/>
<dbReference type="PROSITE" id="PS51662">
    <property type="entry name" value="BP_PHYTASE"/>
    <property type="match status" value="1"/>
</dbReference>
<dbReference type="SUPFAM" id="SSF50956">
    <property type="entry name" value="Thermostable phytase (3-phytase)"/>
    <property type="match status" value="1"/>
</dbReference>
<feature type="signal peptide" evidence="1">
    <location>
        <begin position="1"/>
        <end position="30"/>
    </location>
</feature>
<reference evidence="3 4" key="1">
    <citation type="submission" date="2018-05" db="EMBL/GenBank/DDBJ databases">
        <title>Streptomyces venezuelae.</title>
        <authorList>
            <person name="Kim W."/>
            <person name="Lee N."/>
            <person name="Cho B.-K."/>
        </authorList>
    </citation>
    <scope>NUCLEOTIDE SEQUENCE [LARGE SCALE GENOMIC DNA]</scope>
    <source>
        <strain evidence="3 4">ATCC 21782</strain>
    </source>
</reference>